<proteinExistence type="predicted"/>
<keyword evidence="2" id="KW-1185">Reference proteome</keyword>
<geneLocation type="plasmid" evidence="2">
    <name>pjcm18538 dna</name>
</geneLocation>
<dbReference type="AlphaFoldDB" id="A0A7I7S0A0"/>
<dbReference type="KEGG" id="marz:MARA_36010"/>
<organism evidence="1 2">
    <name type="scientific">Mycolicibacterium arabiense</name>
    <dbReference type="NCBI Taxonomy" id="1286181"/>
    <lineage>
        <taxon>Bacteria</taxon>
        <taxon>Bacillati</taxon>
        <taxon>Actinomycetota</taxon>
        <taxon>Actinomycetes</taxon>
        <taxon>Mycobacteriales</taxon>
        <taxon>Mycobacteriaceae</taxon>
        <taxon>Mycolicibacterium</taxon>
    </lineage>
</organism>
<evidence type="ECO:0000313" key="1">
    <source>
        <dbReference type="EMBL" id="BBY50133.1"/>
    </source>
</evidence>
<reference evidence="1 2" key="1">
    <citation type="journal article" date="2019" name="Emerg. Microbes Infect.">
        <title>Comprehensive subspecies identification of 175 nontuberculous mycobacteria species based on 7547 genomic profiles.</title>
        <authorList>
            <person name="Matsumoto Y."/>
            <person name="Kinjo T."/>
            <person name="Motooka D."/>
            <person name="Nabeya D."/>
            <person name="Jung N."/>
            <person name="Uechi K."/>
            <person name="Horii T."/>
            <person name="Iida T."/>
            <person name="Fujita J."/>
            <person name="Nakamura S."/>
        </authorList>
    </citation>
    <scope>NUCLEOTIDE SEQUENCE [LARGE SCALE GENOMIC DNA]</scope>
    <source>
        <strain evidence="1 2">JCM 18538</strain>
    </source>
</reference>
<evidence type="ECO:0000313" key="2">
    <source>
        <dbReference type="Proteomes" id="UP000467428"/>
    </source>
</evidence>
<sequence length="95" mass="11004">MQETIIRPPPPFVRTTRFTCRSSHGRCNPEYKRYIGVLSVLCWTAYDEERPMWTVEVNVLGLRFTRTVSRPGSPKTYPSRVHSRLNQLLRPGIAA</sequence>
<gene>
    <name evidence="1" type="ORF">MARA_36010</name>
</gene>
<dbReference type="EMBL" id="AP022593">
    <property type="protein sequence ID" value="BBY50133.1"/>
    <property type="molecule type" value="Genomic_DNA"/>
</dbReference>
<protein>
    <submittedName>
        <fullName evidence="1">Uncharacterized protein</fullName>
    </submittedName>
</protein>
<dbReference type="Proteomes" id="UP000467428">
    <property type="component" value="Chromosome"/>
</dbReference>
<name>A0A7I7S0A0_9MYCO</name>
<accession>A0A7I7S0A0</accession>